<dbReference type="AlphaFoldDB" id="A0A1B3SLL8"/>
<feature type="domain" description="ABC transporter" evidence="4">
    <location>
        <begin position="2"/>
        <end position="226"/>
    </location>
</feature>
<keyword evidence="1" id="KW-0813">Transport</keyword>
<dbReference type="Proteomes" id="UP000094378">
    <property type="component" value="Chromosome"/>
</dbReference>
<reference evidence="5 6" key="1">
    <citation type="submission" date="2016-08" db="EMBL/GenBank/DDBJ databases">
        <title>Complete genome sequence of Spiroplasma helicoides TABS-2 (DSM 22551).</title>
        <authorList>
            <person name="Shen W.-Y."/>
            <person name="Lo W.-S."/>
            <person name="Lai Y.-C."/>
            <person name="Kuo C.-H."/>
        </authorList>
    </citation>
    <scope>NUCLEOTIDE SEQUENCE [LARGE SCALE GENOMIC DNA]</scope>
    <source>
        <strain evidence="5 6">TABS-2</strain>
    </source>
</reference>
<evidence type="ECO:0000256" key="2">
    <source>
        <dbReference type="ARBA" id="ARBA00022741"/>
    </source>
</evidence>
<evidence type="ECO:0000313" key="6">
    <source>
        <dbReference type="Proteomes" id="UP000094378"/>
    </source>
</evidence>
<name>A0A1B3SLL8_9MOLU</name>
<dbReference type="GO" id="GO:0005524">
    <property type="term" value="F:ATP binding"/>
    <property type="evidence" value="ECO:0007669"/>
    <property type="project" value="UniProtKB-KW"/>
</dbReference>
<dbReference type="PANTHER" id="PTHR42939">
    <property type="entry name" value="ABC TRANSPORTER ATP-BINDING PROTEIN ALBC-RELATED"/>
    <property type="match status" value="1"/>
</dbReference>
<dbReference type="Gene3D" id="3.40.50.300">
    <property type="entry name" value="P-loop containing nucleotide triphosphate hydrolases"/>
    <property type="match status" value="1"/>
</dbReference>
<protein>
    <submittedName>
        <fullName evidence="5">ABC transporter ATP-binding protein</fullName>
    </submittedName>
</protein>
<evidence type="ECO:0000256" key="3">
    <source>
        <dbReference type="ARBA" id="ARBA00022840"/>
    </source>
</evidence>
<dbReference type="InterPro" id="IPR003439">
    <property type="entry name" value="ABC_transporter-like_ATP-bd"/>
</dbReference>
<evidence type="ECO:0000259" key="4">
    <source>
        <dbReference type="PROSITE" id="PS50893"/>
    </source>
</evidence>
<dbReference type="EMBL" id="CP017015">
    <property type="protein sequence ID" value="AOG60835.1"/>
    <property type="molecule type" value="Genomic_DNA"/>
</dbReference>
<dbReference type="SMART" id="SM00382">
    <property type="entry name" value="AAA"/>
    <property type="match status" value="1"/>
</dbReference>
<keyword evidence="6" id="KW-1185">Reference proteome</keyword>
<evidence type="ECO:0000313" key="5">
    <source>
        <dbReference type="EMBL" id="AOG60835.1"/>
    </source>
</evidence>
<dbReference type="Pfam" id="PF00005">
    <property type="entry name" value="ABC_tran"/>
    <property type="match status" value="1"/>
</dbReference>
<dbReference type="InterPro" id="IPR027417">
    <property type="entry name" value="P-loop_NTPase"/>
</dbReference>
<dbReference type="RefSeq" id="WP_069117081.1">
    <property type="nucleotide sequence ID" value="NZ_CP017015.1"/>
</dbReference>
<dbReference type="OrthoDB" id="389713at2"/>
<accession>A0A1B3SLL8</accession>
<gene>
    <name evidence="5" type="ORF">SHELI_v1c08860</name>
</gene>
<dbReference type="STRING" id="216938.SHELI_v1c08860"/>
<dbReference type="KEGG" id="shj:SHELI_v1c08860"/>
<sequence>MIDYKNATLMYTQSTGIKDINIKINKNEKVAIIGPNGSGKSTFLRMTLGFSPKYKGEVTINDVSNRANKFNLDNVGYVSSEDLFPPFGKVKNIIKIYEQLNSHKENQIKRVANYFDLNLGETKSFRSLSTGMNQKVKLCLAFGFENDIYILDEPTNGLDTVMREKLIRYMDTQLENKTILYCTHIFEEITDFFDRLLIIKDNIIKKDIKIDSNTDIKKEFYEVYGSQIENF</sequence>
<keyword evidence="3 5" id="KW-0067">ATP-binding</keyword>
<dbReference type="GO" id="GO:0016887">
    <property type="term" value="F:ATP hydrolysis activity"/>
    <property type="evidence" value="ECO:0007669"/>
    <property type="project" value="InterPro"/>
</dbReference>
<dbReference type="PANTHER" id="PTHR42939:SF1">
    <property type="entry name" value="ABC TRANSPORTER ATP-BINDING PROTEIN ALBC-RELATED"/>
    <property type="match status" value="1"/>
</dbReference>
<evidence type="ECO:0000256" key="1">
    <source>
        <dbReference type="ARBA" id="ARBA00022448"/>
    </source>
</evidence>
<proteinExistence type="predicted"/>
<dbReference type="SUPFAM" id="SSF52540">
    <property type="entry name" value="P-loop containing nucleoside triphosphate hydrolases"/>
    <property type="match status" value="1"/>
</dbReference>
<organism evidence="5 6">
    <name type="scientific">Spiroplasma helicoides</name>
    <dbReference type="NCBI Taxonomy" id="216938"/>
    <lineage>
        <taxon>Bacteria</taxon>
        <taxon>Bacillati</taxon>
        <taxon>Mycoplasmatota</taxon>
        <taxon>Mollicutes</taxon>
        <taxon>Entomoplasmatales</taxon>
        <taxon>Spiroplasmataceae</taxon>
        <taxon>Spiroplasma</taxon>
    </lineage>
</organism>
<dbReference type="PROSITE" id="PS50893">
    <property type="entry name" value="ABC_TRANSPORTER_2"/>
    <property type="match status" value="1"/>
</dbReference>
<keyword evidence="2" id="KW-0547">Nucleotide-binding</keyword>
<dbReference type="InterPro" id="IPR051782">
    <property type="entry name" value="ABC_Transporter_VariousFunc"/>
</dbReference>
<dbReference type="InterPro" id="IPR003593">
    <property type="entry name" value="AAA+_ATPase"/>
</dbReference>